<dbReference type="GO" id="GO:0004853">
    <property type="term" value="F:uroporphyrinogen decarboxylase activity"/>
    <property type="evidence" value="ECO:0007669"/>
    <property type="project" value="InterPro"/>
</dbReference>
<dbReference type="AlphaFoldDB" id="A0A1I4KKI4"/>
<evidence type="ECO:0000313" key="3">
    <source>
        <dbReference type="Proteomes" id="UP000199520"/>
    </source>
</evidence>
<keyword evidence="3" id="KW-1185">Reference proteome</keyword>
<reference evidence="3" key="1">
    <citation type="submission" date="2016-10" db="EMBL/GenBank/DDBJ databases">
        <authorList>
            <person name="Varghese N."/>
            <person name="Submissions S."/>
        </authorList>
    </citation>
    <scope>NUCLEOTIDE SEQUENCE [LARGE SCALE GENOMIC DNA]</scope>
    <source>
        <strain evidence="3">DSM 13327</strain>
    </source>
</reference>
<dbReference type="CDD" id="cd03465">
    <property type="entry name" value="URO-D_like"/>
    <property type="match status" value="1"/>
</dbReference>
<dbReference type="PANTHER" id="PTHR47099">
    <property type="entry name" value="METHYLCOBAMIDE:COM METHYLTRANSFERASE MTBA"/>
    <property type="match status" value="1"/>
</dbReference>
<dbReference type="RefSeq" id="WP_090936892.1">
    <property type="nucleotide sequence ID" value="NZ_FOTS01000018.1"/>
</dbReference>
<protein>
    <submittedName>
        <fullName evidence="2">Uroporphyrinogen decarboxylase</fullName>
    </submittedName>
</protein>
<evidence type="ECO:0000313" key="2">
    <source>
        <dbReference type="EMBL" id="SFL79099.1"/>
    </source>
</evidence>
<sequence length="359" mass="38992">MAILSLRDEMTPKERLEAVLNGRPYDRVPCGVVIHNQAGKVAGIPHWECYFSSEKTAQTQIAAHNILGAEAVAAGPGLPGIAEAVGSIVYYPKEENSPYIMEVAVKQPADLDQLKIPNPWLDGRLPIHLGALQILVDRLGDFVPVTSNVAGPFTTAANIRGTEDFLRELYRNPEFAHRLLQFSLESTIAYVKEVAKLGAKVSIADPTASPTLISPKQFREFAFPYLRELVAMIRQLTGSAPSLHICGNTTKIWQDMVATGAGILSLDDTIDLAAAKKAVGEEVTLFGNVKPTATMYLGTPKDVRQDAKECLAKGYDNPKGYILSLGCGLPMGAPVENIQALFQAAREFGRYPLRLSNFS</sequence>
<dbReference type="Proteomes" id="UP000199520">
    <property type="component" value="Unassembled WGS sequence"/>
</dbReference>
<dbReference type="PANTHER" id="PTHR47099:SF1">
    <property type="entry name" value="METHYLCOBAMIDE:COM METHYLTRANSFERASE MTBA"/>
    <property type="match status" value="1"/>
</dbReference>
<dbReference type="GO" id="GO:0006779">
    <property type="term" value="P:porphyrin-containing compound biosynthetic process"/>
    <property type="evidence" value="ECO:0007669"/>
    <property type="project" value="InterPro"/>
</dbReference>
<dbReference type="Gene3D" id="3.20.20.210">
    <property type="match status" value="1"/>
</dbReference>
<organism evidence="2 3">
    <name type="scientific">Pelosinus propionicus DSM 13327</name>
    <dbReference type="NCBI Taxonomy" id="1123291"/>
    <lineage>
        <taxon>Bacteria</taxon>
        <taxon>Bacillati</taxon>
        <taxon>Bacillota</taxon>
        <taxon>Negativicutes</taxon>
        <taxon>Selenomonadales</taxon>
        <taxon>Sporomusaceae</taxon>
        <taxon>Pelosinus</taxon>
    </lineage>
</organism>
<gene>
    <name evidence="2" type="ORF">SAMN04490355_101826</name>
</gene>
<dbReference type="InterPro" id="IPR038071">
    <property type="entry name" value="UROD/MetE-like_sf"/>
</dbReference>
<dbReference type="InterPro" id="IPR052024">
    <property type="entry name" value="Methanogen_methyltrans"/>
</dbReference>
<proteinExistence type="predicted"/>
<name>A0A1I4KKI4_9FIRM</name>
<feature type="domain" description="Uroporphyrinogen decarboxylase (URO-D)" evidence="1">
    <location>
        <begin position="11"/>
        <end position="347"/>
    </location>
</feature>
<dbReference type="EMBL" id="FOTS01000018">
    <property type="protein sequence ID" value="SFL79099.1"/>
    <property type="molecule type" value="Genomic_DNA"/>
</dbReference>
<dbReference type="InterPro" id="IPR000257">
    <property type="entry name" value="Uroporphyrinogen_deCOase"/>
</dbReference>
<accession>A0A1I4KKI4</accession>
<evidence type="ECO:0000259" key="1">
    <source>
        <dbReference type="Pfam" id="PF01208"/>
    </source>
</evidence>
<dbReference type="SUPFAM" id="SSF51726">
    <property type="entry name" value="UROD/MetE-like"/>
    <property type="match status" value="1"/>
</dbReference>
<dbReference type="Pfam" id="PF01208">
    <property type="entry name" value="URO-D"/>
    <property type="match status" value="1"/>
</dbReference>
<dbReference type="STRING" id="1123291.SAMN04490355_101826"/>
<dbReference type="OrthoDB" id="9780425at2"/>